<evidence type="ECO:0000256" key="7">
    <source>
        <dbReference type="PROSITE-ProRule" id="PRU00124"/>
    </source>
</evidence>
<evidence type="ECO:0000313" key="9">
    <source>
        <dbReference type="Proteomes" id="UP000085678"/>
    </source>
</evidence>
<dbReference type="GeneID" id="106163855"/>
<feature type="signal peptide" evidence="8">
    <location>
        <begin position="1"/>
        <end position="27"/>
    </location>
</feature>
<dbReference type="InterPro" id="IPR036055">
    <property type="entry name" value="LDL_receptor-like_sf"/>
</dbReference>
<feature type="disulfide bond" evidence="7">
    <location>
        <begin position="434"/>
        <end position="449"/>
    </location>
</feature>
<dbReference type="PRINTS" id="PR00261">
    <property type="entry name" value="LDLRECEPTOR"/>
</dbReference>
<feature type="disulfide bond" evidence="7">
    <location>
        <begin position="498"/>
        <end position="513"/>
    </location>
</feature>
<dbReference type="InParanoid" id="A0A1S3IHP5"/>
<reference evidence="10" key="1">
    <citation type="submission" date="2025-08" db="UniProtKB">
        <authorList>
            <consortium name="RefSeq"/>
        </authorList>
    </citation>
    <scope>IDENTIFICATION</scope>
    <source>
        <tissue evidence="10">Gonads</tissue>
    </source>
</reference>
<dbReference type="PANTHER" id="PTHR24270:SF61">
    <property type="entry name" value="EGF-LIKE DOMAIN-CONTAINING PROTEIN"/>
    <property type="match status" value="1"/>
</dbReference>
<dbReference type="STRING" id="7574.A0A1S3IHP5"/>
<keyword evidence="5" id="KW-0472">Membrane</keyword>
<dbReference type="KEGG" id="lak:106163855"/>
<organism evidence="9 10">
    <name type="scientific">Lingula anatina</name>
    <name type="common">Brachiopod</name>
    <name type="synonym">Lingula unguis</name>
    <dbReference type="NCBI Taxonomy" id="7574"/>
    <lineage>
        <taxon>Eukaryota</taxon>
        <taxon>Metazoa</taxon>
        <taxon>Spiralia</taxon>
        <taxon>Lophotrochozoa</taxon>
        <taxon>Brachiopoda</taxon>
        <taxon>Linguliformea</taxon>
        <taxon>Lingulata</taxon>
        <taxon>Lingulida</taxon>
        <taxon>Linguloidea</taxon>
        <taxon>Lingulidae</taxon>
        <taxon>Lingula</taxon>
    </lineage>
</organism>
<evidence type="ECO:0000256" key="6">
    <source>
        <dbReference type="ARBA" id="ARBA00023157"/>
    </source>
</evidence>
<keyword evidence="10" id="KW-0675">Receptor</keyword>
<dbReference type="AlphaFoldDB" id="A0A1S3IHP5"/>
<dbReference type="RefSeq" id="XP_013397009.1">
    <property type="nucleotide sequence ID" value="XM_013541555.1"/>
</dbReference>
<feature type="disulfide bond" evidence="7">
    <location>
        <begin position="203"/>
        <end position="218"/>
    </location>
</feature>
<evidence type="ECO:0000256" key="1">
    <source>
        <dbReference type="ARBA" id="ARBA00004167"/>
    </source>
</evidence>
<dbReference type="InterPro" id="IPR050685">
    <property type="entry name" value="LDLR"/>
</dbReference>
<dbReference type="Pfam" id="PF00057">
    <property type="entry name" value="Ldl_recept_a"/>
    <property type="match status" value="2"/>
</dbReference>
<comment type="subcellular location">
    <subcellularLocation>
        <location evidence="1">Membrane</location>
        <topology evidence="1">Single-pass membrane protein</topology>
    </subcellularLocation>
</comment>
<feature type="disulfide bond" evidence="7">
    <location>
        <begin position="479"/>
        <end position="491"/>
    </location>
</feature>
<dbReference type="Proteomes" id="UP000085678">
    <property type="component" value="Unplaced"/>
</dbReference>
<dbReference type="PROSITE" id="PS50068">
    <property type="entry name" value="LDLRA_2"/>
    <property type="match status" value="6"/>
</dbReference>
<dbReference type="Gene3D" id="4.10.400.10">
    <property type="entry name" value="Low-density Lipoprotein Receptor"/>
    <property type="match status" value="6"/>
</dbReference>
<sequence length="513" mass="55837">MVLSGRSMLCVFVAAVALSAIPTEVTAKVPECKTPEQFAHGFNCTSNGKCILWHGRCNGNYDCDGFDFSDEENCRPEECRVMMIGTPGPAVGTYCKKDKTCNLFIEPCYGKCPPGGHKCNWAGGHETCYEERYRCDGVELCDEGEDEKGCNPEDCKSSTRFCQSDSKCIGKYMQCSDGTCPVGHIPCVTTVGTKECPDFNLRCDGRRICSNGEDEANCTAEECKEGTWFCASAKTCIYPNEKCAGACQTGYTSCGDDSDVCIMNSARCDGNQDCPGEGVDEKDCRPEDCQSHAPYCAYTKSCLPWTEACNGVCHASGAMCPNGPCALNYLHRKDVRCTEKAVCDDGSVDPNCSPKSCKRLKINNAEIYIMRKHFNHRLEYSDVKDLGLLTLYRWCDNPGVCVPIYKKCPDGSCRLEDKPCGGGDNSCYVSKLRCDGHRDCADGADERNCAPEECSKGLHHCADEMVCKAKNVQCADGTCPQGSTACSPGICYSSLQKCNGYANCPDNSDEMGC</sequence>
<keyword evidence="9" id="KW-1185">Reference proteome</keyword>
<protein>
    <submittedName>
        <fullName evidence="10">LDL receptor repeat-containing protein egg-1</fullName>
    </submittedName>
</protein>
<dbReference type="GO" id="GO:0005886">
    <property type="term" value="C:plasma membrane"/>
    <property type="evidence" value="ECO:0007669"/>
    <property type="project" value="TreeGrafter"/>
</dbReference>
<dbReference type="PANTHER" id="PTHR24270">
    <property type="entry name" value="LOW-DENSITY LIPOPROTEIN RECEPTOR-RELATED"/>
    <property type="match status" value="1"/>
</dbReference>
<evidence type="ECO:0000256" key="5">
    <source>
        <dbReference type="ARBA" id="ARBA00023136"/>
    </source>
</evidence>
<keyword evidence="2" id="KW-0812">Transmembrane</keyword>
<feature type="disulfide bond" evidence="7">
    <location>
        <begin position="135"/>
        <end position="150"/>
    </location>
</feature>
<dbReference type="GO" id="GO:0016192">
    <property type="term" value="P:vesicle-mediated transport"/>
    <property type="evidence" value="ECO:0007669"/>
    <property type="project" value="UniProtKB-ARBA"/>
</dbReference>
<keyword evidence="6 7" id="KW-1015">Disulfide bond</keyword>
<gene>
    <name evidence="10" type="primary">LOC106163855</name>
</gene>
<keyword evidence="8" id="KW-0732">Signal</keyword>
<accession>A0A1S3IHP5</accession>
<dbReference type="CDD" id="cd00112">
    <property type="entry name" value="LDLa"/>
    <property type="match status" value="2"/>
</dbReference>
<evidence type="ECO:0000256" key="8">
    <source>
        <dbReference type="SAM" id="SignalP"/>
    </source>
</evidence>
<dbReference type="InterPro" id="IPR002172">
    <property type="entry name" value="LDrepeatLR_classA_rpt"/>
</dbReference>
<evidence type="ECO:0000256" key="4">
    <source>
        <dbReference type="ARBA" id="ARBA00022989"/>
    </source>
</evidence>
<proteinExistence type="predicted"/>
<evidence type="ECO:0000256" key="2">
    <source>
        <dbReference type="ARBA" id="ARBA00022692"/>
    </source>
</evidence>
<keyword evidence="4" id="KW-1133">Transmembrane helix</keyword>
<feature type="chain" id="PRO_5010349785" evidence="8">
    <location>
        <begin position="28"/>
        <end position="513"/>
    </location>
</feature>
<name>A0A1S3IHP5_LINAN</name>
<keyword evidence="3" id="KW-0677">Repeat</keyword>
<evidence type="ECO:0000256" key="3">
    <source>
        <dbReference type="ARBA" id="ARBA00022737"/>
    </source>
</evidence>
<comment type="caution">
    <text evidence="7">Lacks conserved residue(s) required for the propagation of feature annotation.</text>
</comment>
<dbReference type="SMART" id="SM00192">
    <property type="entry name" value="LDLa"/>
    <property type="match status" value="6"/>
</dbReference>
<dbReference type="OrthoDB" id="10062665at2759"/>
<evidence type="ECO:0000313" key="10">
    <source>
        <dbReference type="RefSeq" id="XP_013397009.1"/>
    </source>
</evidence>
<feature type="disulfide bond" evidence="7">
    <location>
        <begin position="486"/>
        <end position="504"/>
    </location>
</feature>
<dbReference type="SUPFAM" id="SSF57424">
    <property type="entry name" value="LDL receptor-like module"/>
    <property type="match status" value="2"/>
</dbReference>